<proteinExistence type="predicted"/>
<sequence>MSLAIPADSLLRLPPLASYSGKSGQASVSVSRDRDVITVYASCDSLQLLVEYYERTSSVWKERYEEMTGLYEEEIKQRSNPVKIFFYGLGVGILLSVLTTIIIILKRKNNGN</sequence>
<protein>
    <submittedName>
        <fullName evidence="2">Uncharacterized protein</fullName>
    </submittedName>
</protein>
<dbReference type="Proteomes" id="UP000823847">
    <property type="component" value="Unassembled WGS sequence"/>
</dbReference>
<evidence type="ECO:0000313" key="2">
    <source>
        <dbReference type="EMBL" id="HIX87090.1"/>
    </source>
</evidence>
<dbReference type="EMBL" id="DXEN01000080">
    <property type="protein sequence ID" value="HIX87090.1"/>
    <property type="molecule type" value="Genomic_DNA"/>
</dbReference>
<name>A0A9D1XTB0_9BACT</name>
<organism evidence="2 3">
    <name type="scientific">Candidatus Parabacteroides intestinigallinarum</name>
    <dbReference type="NCBI Taxonomy" id="2838722"/>
    <lineage>
        <taxon>Bacteria</taxon>
        <taxon>Pseudomonadati</taxon>
        <taxon>Bacteroidota</taxon>
        <taxon>Bacteroidia</taxon>
        <taxon>Bacteroidales</taxon>
        <taxon>Tannerellaceae</taxon>
        <taxon>Parabacteroides</taxon>
    </lineage>
</organism>
<accession>A0A9D1XTB0</accession>
<dbReference type="AlphaFoldDB" id="A0A9D1XTB0"/>
<evidence type="ECO:0000256" key="1">
    <source>
        <dbReference type="SAM" id="Phobius"/>
    </source>
</evidence>
<feature type="transmembrane region" description="Helical" evidence="1">
    <location>
        <begin position="84"/>
        <end position="105"/>
    </location>
</feature>
<gene>
    <name evidence="2" type="ORF">H9848_10870</name>
</gene>
<keyword evidence="1" id="KW-1133">Transmembrane helix</keyword>
<reference evidence="2" key="1">
    <citation type="journal article" date="2021" name="PeerJ">
        <title>Extensive microbial diversity within the chicken gut microbiome revealed by metagenomics and culture.</title>
        <authorList>
            <person name="Gilroy R."/>
            <person name="Ravi A."/>
            <person name="Getino M."/>
            <person name="Pursley I."/>
            <person name="Horton D.L."/>
            <person name="Alikhan N.F."/>
            <person name="Baker D."/>
            <person name="Gharbi K."/>
            <person name="Hall N."/>
            <person name="Watson M."/>
            <person name="Adriaenssens E.M."/>
            <person name="Foster-Nyarko E."/>
            <person name="Jarju S."/>
            <person name="Secka A."/>
            <person name="Antonio M."/>
            <person name="Oren A."/>
            <person name="Chaudhuri R.R."/>
            <person name="La Ragione R."/>
            <person name="Hildebrand F."/>
            <person name="Pallen M.J."/>
        </authorList>
    </citation>
    <scope>NUCLEOTIDE SEQUENCE</scope>
    <source>
        <strain evidence="2">ChiHecec2B26-12326</strain>
    </source>
</reference>
<reference evidence="2" key="2">
    <citation type="submission" date="2021-04" db="EMBL/GenBank/DDBJ databases">
        <authorList>
            <person name="Gilroy R."/>
        </authorList>
    </citation>
    <scope>NUCLEOTIDE SEQUENCE</scope>
    <source>
        <strain evidence="2">ChiHecec2B26-12326</strain>
    </source>
</reference>
<keyword evidence="1" id="KW-0812">Transmembrane</keyword>
<evidence type="ECO:0000313" key="3">
    <source>
        <dbReference type="Proteomes" id="UP000823847"/>
    </source>
</evidence>
<comment type="caution">
    <text evidence="2">The sequence shown here is derived from an EMBL/GenBank/DDBJ whole genome shotgun (WGS) entry which is preliminary data.</text>
</comment>
<keyword evidence="1" id="KW-0472">Membrane</keyword>